<evidence type="ECO:0000256" key="2">
    <source>
        <dbReference type="ARBA" id="ARBA00022741"/>
    </source>
</evidence>
<dbReference type="STRING" id="1581557.BN1208_0090"/>
<evidence type="ECO:0000313" key="7">
    <source>
        <dbReference type="Proteomes" id="UP000064007"/>
    </source>
</evidence>
<dbReference type="InterPro" id="IPR024185">
    <property type="entry name" value="FTHF_cligase-like_sf"/>
</dbReference>
<evidence type="ECO:0000256" key="1">
    <source>
        <dbReference type="ARBA" id="ARBA00010638"/>
    </source>
</evidence>
<dbReference type="EC" id="6.3.3.2" evidence="5"/>
<reference evidence="7" key="1">
    <citation type="submission" date="2014-12" db="EMBL/GenBank/DDBJ databases">
        <authorList>
            <person name="Salcher M.M."/>
        </authorList>
    </citation>
    <scope>NUCLEOTIDE SEQUENCE [LARGE SCALE GENOMIC DNA]</scope>
    <source>
        <strain evidence="7">MMS-10A-171</strain>
    </source>
</reference>
<dbReference type="EMBL" id="LN827929">
    <property type="protein sequence ID" value="CEZ18986.1"/>
    <property type="molecule type" value="Genomic_DNA"/>
</dbReference>
<gene>
    <name evidence="6" type="ORF">BN1208_0090</name>
</gene>
<protein>
    <recommendedName>
        <fullName evidence="5">5-formyltetrahydrofolate cyclo-ligase</fullName>
        <ecNumber evidence="5">6.3.3.2</ecNumber>
    </recommendedName>
</protein>
<proteinExistence type="inferred from homology"/>
<feature type="binding site" evidence="4">
    <location>
        <begin position="3"/>
        <end position="7"/>
    </location>
    <ligand>
        <name>ATP</name>
        <dbReference type="ChEBI" id="CHEBI:30616"/>
    </ligand>
</feature>
<dbReference type="Gene3D" id="3.40.50.10420">
    <property type="entry name" value="NagB/RpiA/CoA transferase-like"/>
    <property type="match status" value="1"/>
</dbReference>
<dbReference type="PANTHER" id="PTHR23407:SF1">
    <property type="entry name" value="5-FORMYLTETRAHYDROFOLATE CYCLO-LIGASE"/>
    <property type="match status" value="1"/>
</dbReference>
<dbReference type="PANTHER" id="PTHR23407">
    <property type="entry name" value="ATPASE INHIBITOR/5-FORMYLTETRAHYDROFOLATE CYCLO-LIGASE"/>
    <property type="match status" value="1"/>
</dbReference>
<dbReference type="Pfam" id="PF01812">
    <property type="entry name" value="5-FTHF_cyc-lig"/>
    <property type="match status" value="1"/>
</dbReference>
<name>A0A0D6ETP5_9PROT</name>
<feature type="binding site" evidence="4">
    <location>
        <position position="56"/>
    </location>
    <ligand>
        <name>substrate</name>
    </ligand>
</feature>
<dbReference type="InterPro" id="IPR002698">
    <property type="entry name" value="FTHF_cligase"/>
</dbReference>
<organism evidence="6 7">
    <name type="scientific">Candidatus Methylopumilus planktonicus</name>
    <dbReference type="NCBI Taxonomy" id="1581557"/>
    <lineage>
        <taxon>Bacteria</taxon>
        <taxon>Pseudomonadati</taxon>
        <taxon>Pseudomonadota</taxon>
        <taxon>Betaproteobacteria</taxon>
        <taxon>Nitrosomonadales</taxon>
        <taxon>Methylophilaceae</taxon>
        <taxon>Candidatus Methylopumilus</taxon>
    </lineage>
</organism>
<evidence type="ECO:0000256" key="3">
    <source>
        <dbReference type="ARBA" id="ARBA00022840"/>
    </source>
</evidence>
<dbReference type="GO" id="GO:0009396">
    <property type="term" value="P:folic acid-containing compound biosynthetic process"/>
    <property type="evidence" value="ECO:0007669"/>
    <property type="project" value="TreeGrafter"/>
</dbReference>
<evidence type="ECO:0000313" key="6">
    <source>
        <dbReference type="EMBL" id="CEZ18986.1"/>
    </source>
</evidence>
<dbReference type="GO" id="GO:0005524">
    <property type="term" value="F:ATP binding"/>
    <property type="evidence" value="ECO:0007669"/>
    <property type="project" value="UniProtKB-KW"/>
</dbReference>
<dbReference type="GO" id="GO:0030272">
    <property type="term" value="F:5-formyltetrahydrofolate cyclo-ligase activity"/>
    <property type="evidence" value="ECO:0007669"/>
    <property type="project" value="UniProtKB-EC"/>
</dbReference>
<evidence type="ECO:0000256" key="4">
    <source>
        <dbReference type="PIRSR" id="PIRSR006806-1"/>
    </source>
</evidence>
<keyword evidence="2 4" id="KW-0547">Nucleotide-binding</keyword>
<dbReference type="HOGENOM" id="CLU_066245_0_2_4"/>
<dbReference type="AlphaFoldDB" id="A0A0D6ETP5"/>
<comment type="cofactor">
    <cofactor evidence="5">
        <name>Mg(2+)</name>
        <dbReference type="ChEBI" id="CHEBI:18420"/>
    </cofactor>
</comment>
<dbReference type="GO" id="GO:0035999">
    <property type="term" value="P:tetrahydrofolate interconversion"/>
    <property type="evidence" value="ECO:0007669"/>
    <property type="project" value="TreeGrafter"/>
</dbReference>
<keyword evidence="5" id="KW-0460">Magnesium</keyword>
<accession>A0A0D6ETP5</accession>
<dbReference type="KEGG" id="mbat:BN1208_0090"/>
<dbReference type="OrthoDB" id="9801938at2"/>
<comment type="catalytic activity">
    <reaction evidence="5">
        <text>(6S)-5-formyl-5,6,7,8-tetrahydrofolate + ATP = (6R)-5,10-methenyltetrahydrofolate + ADP + phosphate</text>
        <dbReference type="Rhea" id="RHEA:10488"/>
        <dbReference type="ChEBI" id="CHEBI:30616"/>
        <dbReference type="ChEBI" id="CHEBI:43474"/>
        <dbReference type="ChEBI" id="CHEBI:57455"/>
        <dbReference type="ChEBI" id="CHEBI:57457"/>
        <dbReference type="ChEBI" id="CHEBI:456216"/>
        <dbReference type="EC" id="6.3.3.2"/>
    </reaction>
</comment>
<dbReference type="RefSeq" id="WP_046486694.1">
    <property type="nucleotide sequence ID" value="NZ_LN827929.1"/>
</dbReference>
<dbReference type="Proteomes" id="UP000064007">
    <property type="component" value="Chromosome 1"/>
</dbReference>
<keyword evidence="5" id="KW-0479">Metal-binding</keyword>
<dbReference type="InterPro" id="IPR037171">
    <property type="entry name" value="NagB/RpiA_transferase-like"/>
</dbReference>
<feature type="binding site" evidence="4">
    <location>
        <begin position="133"/>
        <end position="141"/>
    </location>
    <ligand>
        <name>ATP</name>
        <dbReference type="ChEBI" id="CHEBI:30616"/>
    </ligand>
</feature>
<keyword evidence="3 4" id="KW-0067">ATP-binding</keyword>
<dbReference type="SUPFAM" id="SSF100950">
    <property type="entry name" value="NagB/RpiA/CoA transferase-like"/>
    <property type="match status" value="1"/>
</dbReference>
<keyword evidence="7" id="KW-1185">Reference proteome</keyword>
<dbReference type="PIRSF" id="PIRSF006806">
    <property type="entry name" value="FTHF_cligase"/>
    <property type="match status" value="1"/>
</dbReference>
<sequence>MKKDIVRKTYLKKRQELPAAVFEEEESHLIQNTIGLIKKFKPACIHCFLPIVSKGEINTMLIIQYCWENKINVVVPVSNFEEGTLKNAEFGPDTKTKQIKNNITEPIDPIWKKNNAIDVVITPLLAFDLKGYRVGYGKGFYDRFFSSLHNDAKRIGISLFGPCSDIENITELDIPLTHCVTPNKTYTF</sequence>
<feature type="binding site" evidence="4">
    <location>
        <position position="49"/>
    </location>
    <ligand>
        <name>substrate</name>
    </ligand>
</feature>
<dbReference type="GO" id="GO:0046872">
    <property type="term" value="F:metal ion binding"/>
    <property type="evidence" value="ECO:0007669"/>
    <property type="project" value="UniProtKB-KW"/>
</dbReference>
<comment type="similarity">
    <text evidence="1 5">Belongs to the 5-formyltetrahydrofolate cyclo-ligase family.</text>
</comment>
<evidence type="ECO:0000256" key="5">
    <source>
        <dbReference type="RuleBase" id="RU361279"/>
    </source>
</evidence>
<dbReference type="NCBIfam" id="TIGR02727">
    <property type="entry name" value="MTHFS_bact"/>
    <property type="match status" value="1"/>
</dbReference>
<keyword evidence="6" id="KW-0436">Ligase</keyword>